<dbReference type="InterPro" id="IPR011089">
    <property type="entry name" value="GmrSD_C"/>
</dbReference>
<feature type="domain" description="GmrSD restriction endonucleases C-terminal" evidence="2">
    <location>
        <begin position="418"/>
        <end position="552"/>
    </location>
</feature>
<dbReference type="InterPro" id="IPR043714">
    <property type="entry name" value="DUF5655"/>
</dbReference>
<name>A0A3D8I9Q0_9HELI</name>
<sequence>MKAEAVEFLTFLNVQKTQFIIPPYQRTYSWDKEHCEKLWQDIEKISTNEKIKAHFIGSIVYIKDDIYHQSSINKLLVIDGQQRLTTLTLLLEALREITNDEIGGFSQAEIRDYYLINQYGKNEEKYKLILTQNDKDTLISLIDKDKAQPAQISNKIKDNFEFFKKKLEQNKEKLETICKGINKLLIIDVSLERGKDDPQLIFESMNSTGKDLSQADLIRNYVLMDLPPEKQNGFYEKYWRIMEIEFGENFNKDKQEKQSFDYFVRHYLTIKNEGKIPNLDKIYESFKEYKQNKNINTQDLLVDLQRYAHFYCAMAFKKEGDKELFAIFENLKALDCEVAYPFLLELYRDYKENVLSKNDFLEILKLIESYILRRAVCGIPTNALNKVFASFMKNITKERYLEGVKAYFNLQKGNAVFPNDKSFNEALSEKDIYHNKKKIYLLDKLENFDRKEKTSINEYTIEHIMPQNIDNSIEWQNELGENWREIHEKYLHTLGNLTFTGYNSEYSNKSFREKQSMKGGFKESPLRLNNGLKNIESWNETSIKQRVKELAKDALKIWAYPKIDKENLENYKPKKEQHTFTLDNHKHLQSGKSKELFEILRKEILALDENVEEEILKQYIAYKFDTNFVDIIPQQNRLKLSINIYLDELNDPKELARDVTNIGIWGNGKVEVILDGMEKLPYCLGLIRQALEKQQND</sequence>
<evidence type="ECO:0000259" key="2">
    <source>
        <dbReference type="Pfam" id="PF07510"/>
    </source>
</evidence>
<reference evidence="4 5" key="1">
    <citation type="submission" date="2018-04" db="EMBL/GenBank/DDBJ databases">
        <title>Novel Campyloabacter and Helicobacter Species and Strains.</title>
        <authorList>
            <person name="Mannion A.J."/>
            <person name="Shen Z."/>
            <person name="Fox J.G."/>
        </authorList>
    </citation>
    <scope>NUCLEOTIDE SEQUENCE [LARGE SCALE GENOMIC DNA]</scope>
    <source>
        <strain evidence="4 5">MIT 99-5101</strain>
    </source>
</reference>
<protein>
    <recommendedName>
        <fullName evidence="6">DUF262 domain-containing protein</fullName>
    </recommendedName>
</protein>
<evidence type="ECO:0000259" key="3">
    <source>
        <dbReference type="Pfam" id="PF18899"/>
    </source>
</evidence>
<evidence type="ECO:0000259" key="1">
    <source>
        <dbReference type="Pfam" id="PF03235"/>
    </source>
</evidence>
<gene>
    <name evidence="4" type="ORF">CQA43_08255</name>
</gene>
<feature type="domain" description="GmrSD restriction endonucleases N-terminal" evidence="1">
    <location>
        <begin position="11"/>
        <end position="222"/>
    </location>
</feature>
<dbReference type="PANTHER" id="PTHR35149">
    <property type="entry name" value="SLL5132 PROTEIN"/>
    <property type="match status" value="1"/>
</dbReference>
<dbReference type="OrthoDB" id="9798761at2"/>
<feature type="domain" description="DUF5655" evidence="3">
    <location>
        <begin position="592"/>
        <end position="690"/>
    </location>
</feature>
<accession>A0A3D8I9Q0</accession>
<dbReference type="PANTHER" id="PTHR35149:SF2">
    <property type="entry name" value="DUF262 DOMAIN-CONTAINING PROTEIN"/>
    <property type="match status" value="1"/>
</dbReference>
<dbReference type="Pfam" id="PF07510">
    <property type="entry name" value="GmrSD_C"/>
    <property type="match status" value="1"/>
</dbReference>
<dbReference type="GeneID" id="82536269"/>
<dbReference type="Proteomes" id="UP000256650">
    <property type="component" value="Unassembled WGS sequence"/>
</dbReference>
<dbReference type="InterPro" id="IPR004919">
    <property type="entry name" value="GmrSD_N"/>
</dbReference>
<dbReference type="AlphaFoldDB" id="A0A3D8I9Q0"/>
<evidence type="ECO:0008006" key="6">
    <source>
        <dbReference type="Google" id="ProtNLM"/>
    </source>
</evidence>
<evidence type="ECO:0000313" key="4">
    <source>
        <dbReference type="EMBL" id="RDU61890.1"/>
    </source>
</evidence>
<evidence type="ECO:0000313" key="5">
    <source>
        <dbReference type="Proteomes" id="UP000256650"/>
    </source>
</evidence>
<keyword evidence="5" id="KW-1185">Reference proteome</keyword>
<proteinExistence type="predicted"/>
<organism evidence="4 5">
    <name type="scientific">Helicobacter ganmani</name>
    <dbReference type="NCBI Taxonomy" id="60246"/>
    <lineage>
        <taxon>Bacteria</taxon>
        <taxon>Pseudomonadati</taxon>
        <taxon>Campylobacterota</taxon>
        <taxon>Epsilonproteobacteria</taxon>
        <taxon>Campylobacterales</taxon>
        <taxon>Helicobacteraceae</taxon>
        <taxon>Helicobacter</taxon>
    </lineage>
</organism>
<comment type="caution">
    <text evidence="4">The sequence shown here is derived from an EMBL/GenBank/DDBJ whole genome shotgun (WGS) entry which is preliminary data.</text>
</comment>
<dbReference type="Pfam" id="PF18899">
    <property type="entry name" value="DUF5655"/>
    <property type="match status" value="1"/>
</dbReference>
<dbReference type="RefSeq" id="WP_115552125.1">
    <property type="nucleotide sequence ID" value="NZ_CAORSE010000012.1"/>
</dbReference>
<dbReference type="Pfam" id="PF03235">
    <property type="entry name" value="GmrSD_N"/>
    <property type="match status" value="1"/>
</dbReference>
<dbReference type="EMBL" id="NXLS01000010">
    <property type="protein sequence ID" value="RDU61890.1"/>
    <property type="molecule type" value="Genomic_DNA"/>
</dbReference>